<organism evidence="1 2">
    <name type="scientific">Neophaeococcomyces mojaviensis</name>
    <dbReference type="NCBI Taxonomy" id="3383035"/>
    <lineage>
        <taxon>Eukaryota</taxon>
        <taxon>Fungi</taxon>
        <taxon>Dikarya</taxon>
        <taxon>Ascomycota</taxon>
        <taxon>Pezizomycotina</taxon>
        <taxon>Eurotiomycetes</taxon>
        <taxon>Chaetothyriomycetidae</taxon>
        <taxon>Chaetothyriales</taxon>
        <taxon>Chaetothyriales incertae sedis</taxon>
        <taxon>Neophaeococcomyces</taxon>
    </lineage>
</organism>
<protein>
    <submittedName>
        <fullName evidence="1">Uncharacterized protein</fullName>
    </submittedName>
</protein>
<evidence type="ECO:0000313" key="1">
    <source>
        <dbReference type="EMBL" id="KAJ9664336.1"/>
    </source>
</evidence>
<sequence>MTSHETREMAENSKVLDVQVAEKDPPTATDAIVNQVGVRRLFSGAQLFMFSLTYMGLWEGMCTNMYFALYNGGPQTFAWSILIVFCGAIAQAASIGEMASIQPIAGAQYHWTWHLAPPKVRRFATWMQAWITWFGYISLLAGIANVTIILLESLISLNNPTYVAKGWHTSLLVIAMCALQGLVNTYAFKLVPWMETVAGVLHICLFIIFVVVLGVMGAHNDAKFVFLERNVSSGWSDTFVAWNLGMLTCVWSFTGFDSAIHMSEEVRKAKSAVPRAMFWSIFLNGVLGYVMVMLILVSMGSVEDALSSTSPIIAILQTVTGSTGATTAMVTGLFVISFAINLANIASVSRLTWAWARDGGLPKQLAYVDPKQRVPIRSIWVVVALACILCLLNIGSSSYVAFGAITALSSLALYTSYAIAIGSMLYARYSSTKGLQLGEWNLGRWGLAVNVFAIVYTLWMIVFLPFPSTLPVTGANMNYCGPVMVFVLLLATTLWFVRGRKHWHGPNITIVDFVLAHS</sequence>
<keyword evidence="2" id="KW-1185">Reference proteome</keyword>
<name>A0ACC3AKG4_9EURO</name>
<proteinExistence type="predicted"/>
<comment type="caution">
    <text evidence="1">The sequence shown here is derived from an EMBL/GenBank/DDBJ whole genome shotgun (WGS) entry which is preliminary data.</text>
</comment>
<dbReference type="Proteomes" id="UP001172386">
    <property type="component" value="Unassembled WGS sequence"/>
</dbReference>
<accession>A0ACC3AKG4</accession>
<dbReference type="EMBL" id="JAPDRQ010000003">
    <property type="protein sequence ID" value="KAJ9664336.1"/>
    <property type="molecule type" value="Genomic_DNA"/>
</dbReference>
<evidence type="ECO:0000313" key="2">
    <source>
        <dbReference type="Proteomes" id="UP001172386"/>
    </source>
</evidence>
<gene>
    <name evidence="1" type="ORF">H2198_000265</name>
</gene>
<reference evidence="1" key="1">
    <citation type="submission" date="2022-10" db="EMBL/GenBank/DDBJ databases">
        <title>Culturing micro-colonial fungi from biological soil crusts in the Mojave desert and describing Neophaeococcomyces mojavensis, and introducing the new genera and species Taxawa tesnikishii.</title>
        <authorList>
            <person name="Kurbessoian T."/>
            <person name="Stajich J.E."/>
        </authorList>
    </citation>
    <scope>NUCLEOTIDE SEQUENCE</scope>
    <source>
        <strain evidence="1">JES_112</strain>
    </source>
</reference>